<keyword evidence="2" id="KW-1133">Transmembrane helix</keyword>
<protein>
    <submittedName>
        <fullName evidence="3">Uncharacterized protein</fullName>
    </submittedName>
</protein>
<sequence>MKASIDRSFSPPNELVRGVAAIAVGAAMAYGGACLFTVLRPMPLPAAPTVIEVTPSKATVKALMVEPPAPGEDPWWRGDAAFWQEQARLNSAAVAPQYRDLQFAWSEQMAANARQRALKDPSGREPLAMPAKEAQTTELQIPAPSR</sequence>
<name>A0A1G7G5S7_9GAMM</name>
<dbReference type="RefSeq" id="WP_092363344.1">
    <property type="nucleotide sequence ID" value="NZ_FNBM01000001.1"/>
</dbReference>
<gene>
    <name evidence="3" type="ORF">SAMN05216381_0032</name>
</gene>
<accession>A0A1G7G5S7</accession>
<organism evidence="3 4">
    <name type="scientific">Phytopseudomonas seleniipraecipitans</name>
    <dbReference type="NCBI Taxonomy" id="640205"/>
    <lineage>
        <taxon>Bacteria</taxon>
        <taxon>Pseudomonadati</taxon>
        <taxon>Pseudomonadota</taxon>
        <taxon>Gammaproteobacteria</taxon>
        <taxon>Pseudomonadales</taxon>
        <taxon>Pseudomonadaceae</taxon>
        <taxon>Phytopseudomonas</taxon>
    </lineage>
</organism>
<feature type="transmembrane region" description="Helical" evidence="2">
    <location>
        <begin position="20"/>
        <end position="39"/>
    </location>
</feature>
<proteinExistence type="predicted"/>
<dbReference type="OrthoDB" id="6890610at2"/>
<dbReference type="AlphaFoldDB" id="A0A1G7G5S7"/>
<feature type="region of interest" description="Disordered" evidence="1">
    <location>
        <begin position="114"/>
        <end position="146"/>
    </location>
</feature>
<evidence type="ECO:0000256" key="2">
    <source>
        <dbReference type="SAM" id="Phobius"/>
    </source>
</evidence>
<evidence type="ECO:0000256" key="1">
    <source>
        <dbReference type="SAM" id="MobiDB-lite"/>
    </source>
</evidence>
<reference evidence="3 4" key="1">
    <citation type="submission" date="2016-10" db="EMBL/GenBank/DDBJ databases">
        <authorList>
            <person name="de Groot N.N."/>
        </authorList>
    </citation>
    <scope>NUCLEOTIDE SEQUENCE [LARGE SCALE GENOMIC DNA]</scope>
    <source>
        <strain evidence="3 4">LMG 25475</strain>
    </source>
</reference>
<evidence type="ECO:0000313" key="4">
    <source>
        <dbReference type="Proteomes" id="UP000243378"/>
    </source>
</evidence>
<evidence type="ECO:0000313" key="3">
    <source>
        <dbReference type="EMBL" id="SDE83504.1"/>
    </source>
</evidence>
<dbReference type="EMBL" id="FNBM01000001">
    <property type="protein sequence ID" value="SDE83504.1"/>
    <property type="molecule type" value="Genomic_DNA"/>
</dbReference>
<dbReference type="Proteomes" id="UP000243378">
    <property type="component" value="Unassembled WGS sequence"/>
</dbReference>
<keyword evidence="2" id="KW-0472">Membrane</keyword>
<keyword evidence="2" id="KW-0812">Transmembrane</keyword>